<dbReference type="InterPro" id="IPR050983">
    <property type="entry name" value="GST_Omega/HSP26"/>
</dbReference>
<reference evidence="4" key="1">
    <citation type="submission" date="2017-02" db="EMBL/GenBank/DDBJ databases">
        <title>Pseudomonas floridae sp. nov., a novel pathogenic bacterial species isolated from tomato.</title>
        <authorList>
            <person name="Timilsina S."/>
            <person name="Vallad G.E."/>
            <person name="Jones J.B."/>
        </authorList>
    </citation>
    <scope>NUCLEOTIDE SEQUENCE [LARGE SCALE GENOMIC DNA]</scope>
    <source>
        <strain evidence="4">GEV388</strain>
    </source>
</reference>
<gene>
    <name evidence="3" type="ORF">BZK31_23200</name>
</gene>
<dbReference type="InterPro" id="IPR036249">
    <property type="entry name" value="Thioredoxin-like_sf"/>
</dbReference>
<dbReference type="Gene3D" id="3.40.30.10">
    <property type="entry name" value="Glutaredoxin"/>
    <property type="match status" value="1"/>
</dbReference>
<evidence type="ECO:0000259" key="1">
    <source>
        <dbReference type="PROSITE" id="PS50404"/>
    </source>
</evidence>
<dbReference type="InterPro" id="IPR010987">
    <property type="entry name" value="Glutathione-S-Trfase_C-like"/>
</dbReference>
<dbReference type="Pfam" id="PF00043">
    <property type="entry name" value="GST_C"/>
    <property type="match status" value="1"/>
</dbReference>
<evidence type="ECO:0000313" key="3">
    <source>
        <dbReference type="EMBL" id="ORC56333.1"/>
    </source>
</evidence>
<dbReference type="STRING" id="1958950.BZK31_23200"/>
<evidence type="ECO:0000259" key="2">
    <source>
        <dbReference type="PROSITE" id="PS50405"/>
    </source>
</evidence>
<comment type="caution">
    <text evidence="3">The sequence shown here is derived from an EMBL/GenBank/DDBJ whole genome shotgun (WGS) entry which is preliminary data.</text>
</comment>
<name>A0A1X0N0H0_9PSED</name>
<dbReference type="PROSITE" id="PS50404">
    <property type="entry name" value="GST_NTER"/>
    <property type="match status" value="1"/>
</dbReference>
<dbReference type="InterPro" id="IPR036282">
    <property type="entry name" value="Glutathione-S-Trfase_C_sf"/>
</dbReference>
<dbReference type="Pfam" id="PF13417">
    <property type="entry name" value="GST_N_3"/>
    <property type="match status" value="1"/>
</dbReference>
<accession>A0A1X0N0H0</accession>
<dbReference type="Gene3D" id="1.20.1050.10">
    <property type="match status" value="1"/>
</dbReference>
<dbReference type="CDD" id="cd03196">
    <property type="entry name" value="GST_C_5"/>
    <property type="match status" value="1"/>
</dbReference>
<sequence length="199" mass="23371">MTPVLYSFRRCPYAMRARMALHYAGCQVDIHEVSLKAKPPEMLERSPKGTVPVLILADRVLEQSLDIMHWALAQHDPDDWLRADDPVARQQIADLIEENDHVFKLNLDRYKYAVRYPEQPPEHYREQGEVFLHTLEQRLQTGTCLIGERQTLADIAIAPFVRQFCFVDPHWFEHSPYPAVRDWLQRFLDSALFEAVMRK</sequence>
<evidence type="ECO:0000313" key="4">
    <source>
        <dbReference type="Proteomes" id="UP000192815"/>
    </source>
</evidence>
<organism evidence="3 4">
    <name type="scientific">Pseudomonas floridensis</name>
    <dbReference type="NCBI Taxonomy" id="1958950"/>
    <lineage>
        <taxon>Bacteria</taxon>
        <taxon>Pseudomonadati</taxon>
        <taxon>Pseudomonadota</taxon>
        <taxon>Gammaproteobacteria</taxon>
        <taxon>Pseudomonadales</taxon>
        <taxon>Pseudomonadaceae</taxon>
        <taxon>Pseudomonas</taxon>
    </lineage>
</organism>
<feature type="domain" description="GST N-terminal" evidence="1">
    <location>
        <begin position="1"/>
        <end position="79"/>
    </location>
</feature>
<keyword evidence="4" id="KW-1185">Reference proteome</keyword>
<dbReference type="SUPFAM" id="SSF52833">
    <property type="entry name" value="Thioredoxin-like"/>
    <property type="match status" value="1"/>
</dbReference>
<protein>
    <submittedName>
        <fullName evidence="3">Glutathione S-transferase</fullName>
    </submittedName>
</protein>
<dbReference type="RefSeq" id="WP_083185633.1">
    <property type="nucleotide sequence ID" value="NZ_CBCRZR010000043.1"/>
</dbReference>
<dbReference type="PROSITE" id="PS50405">
    <property type="entry name" value="GST_CTER"/>
    <property type="match status" value="1"/>
</dbReference>
<dbReference type="Proteomes" id="UP000192815">
    <property type="component" value="Unassembled WGS sequence"/>
</dbReference>
<dbReference type="PANTHER" id="PTHR43968">
    <property type="match status" value="1"/>
</dbReference>
<dbReference type="SFLD" id="SFLDG00358">
    <property type="entry name" value="Main_(cytGST)"/>
    <property type="match status" value="1"/>
</dbReference>
<dbReference type="SUPFAM" id="SSF47616">
    <property type="entry name" value="GST C-terminal domain-like"/>
    <property type="match status" value="1"/>
</dbReference>
<dbReference type="InterPro" id="IPR004046">
    <property type="entry name" value="GST_C"/>
</dbReference>
<dbReference type="SFLD" id="SFLDS00019">
    <property type="entry name" value="Glutathione_Transferase_(cytos"/>
    <property type="match status" value="1"/>
</dbReference>
<dbReference type="InterPro" id="IPR004045">
    <property type="entry name" value="Glutathione_S-Trfase_N"/>
</dbReference>
<dbReference type="PANTHER" id="PTHR43968:SF6">
    <property type="entry name" value="GLUTATHIONE S-TRANSFERASE OMEGA"/>
    <property type="match status" value="1"/>
</dbReference>
<dbReference type="AlphaFoldDB" id="A0A1X0N0H0"/>
<dbReference type="GO" id="GO:0005737">
    <property type="term" value="C:cytoplasm"/>
    <property type="evidence" value="ECO:0007669"/>
    <property type="project" value="TreeGrafter"/>
</dbReference>
<dbReference type="InterPro" id="IPR040079">
    <property type="entry name" value="Glutathione_S-Trfase"/>
</dbReference>
<dbReference type="OrthoDB" id="9813092at2"/>
<dbReference type="CDD" id="cd03060">
    <property type="entry name" value="GST_N_Omega_like"/>
    <property type="match status" value="1"/>
</dbReference>
<feature type="domain" description="GST C-terminal" evidence="2">
    <location>
        <begin position="85"/>
        <end position="199"/>
    </location>
</feature>
<proteinExistence type="predicted"/>
<dbReference type="EMBL" id="MUIO01000102">
    <property type="protein sequence ID" value="ORC56333.1"/>
    <property type="molecule type" value="Genomic_DNA"/>
</dbReference>